<dbReference type="GO" id="GO:0005634">
    <property type="term" value="C:nucleus"/>
    <property type="evidence" value="ECO:0007669"/>
    <property type="project" value="UniProtKB-SubCell"/>
</dbReference>
<evidence type="ECO:0000256" key="5">
    <source>
        <dbReference type="ARBA" id="ARBA00023242"/>
    </source>
</evidence>
<dbReference type="PANTHER" id="PTHR31744:SF233">
    <property type="entry name" value="NAC DOMAIN-CONTAINING PROTEIN 72-LIKE"/>
    <property type="match status" value="1"/>
</dbReference>
<dbReference type="GO" id="GO:0003677">
    <property type="term" value="F:DNA binding"/>
    <property type="evidence" value="ECO:0007669"/>
    <property type="project" value="UniProtKB-KW"/>
</dbReference>
<gene>
    <name evidence="8" type="ORF">Syun_031183</name>
</gene>
<dbReference type="Gene3D" id="2.170.150.80">
    <property type="entry name" value="NAC domain"/>
    <property type="match status" value="2"/>
</dbReference>
<comment type="subcellular location">
    <subcellularLocation>
        <location evidence="1">Nucleus</location>
    </subcellularLocation>
</comment>
<keyword evidence="9" id="KW-1185">Reference proteome</keyword>
<dbReference type="FunFam" id="2.170.150.80:FF:000005">
    <property type="entry name" value="NAC transcription factor 56"/>
    <property type="match status" value="1"/>
</dbReference>
<name>A0AAP0DZX4_9MAGN</name>
<feature type="region of interest" description="Disordered" evidence="6">
    <location>
        <begin position="757"/>
        <end position="780"/>
    </location>
</feature>
<dbReference type="SUPFAM" id="SSF101941">
    <property type="entry name" value="NAC domain"/>
    <property type="match status" value="2"/>
</dbReference>
<feature type="region of interest" description="Disordered" evidence="6">
    <location>
        <begin position="375"/>
        <end position="403"/>
    </location>
</feature>
<dbReference type="InterPro" id="IPR003441">
    <property type="entry name" value="NAC-dom"/>
</dbReference>
<organism evidence="8 9">
    <name type="scientific">Stephania yunnanensis</name>
    <dbReference type="NCBI Taxonomy" id="152371"/>
    <lineage>
        <taxon>Eukaryota</taxon>
        <taxon>Viridiplantae</taxon>
        <taxon>Streptophyta</taxon>
        <taxon>Embryophyta</taxon>
        <taxon>Tracheophyta</taxon>
        <taxon>Spermatophyta</taxon>
        <taxon>Magnoliopsida</taxon>
        <taxon>Ranunculales</taxon>
        <taxon>Menispermaceae</taxon>
        <taxon>Menispermoideae</taxon>
        <taxon>Cissampelideae</taxon>
        <taxon>Stephania</taxon>
    </lineage>
</organism>
<keyword evidence="2" id="KW-0805">Transcription regulation</keyword>
<dbReference type="Pfam" id="PF02365">
    <property type="entry name" value="NAM"/>
    <property type="match status" value="2"/>
</dbReference>
<keyword evidence="3" id="KW-0238">DNA-binding</keyword>
<comment type="caution">
    <text evidence="8">The sequence shown here is derived from an EMBL/GenBank/DDBJ whole genome shotgun (WGS) entry which is preliminary data.</text>
</comment>
<keyword evidence="4" id="KW-0804">Transcription</keyword>
<dbReference type="PANTHER" id="PTHR31744">
    <property type="entry name" value="PROTEIN CUP-SHAPED COTYLEDON 2-RELATED"/>
    <property type="match status" value="1"/>
</dbReference>
<evidence type="ECO:0000256" key="3">
    <source>
        <dbReference type="ARBA" id="ARBA00023125"/>
    </source>
</evidence>
<reference evidence="8 9" key="1">
    <citation type="submission" date="2024-01" db="EMBL/GenBank/DDBJ databases">
        <title>Genome assemblies of Stephania.</title>
        <authorList>
            <person name="Yang L."/>
        </authorList>
    </citation>
    <scope>NUCLEOTIDE SEQUENCE [LARGE SCALE GENOMIC DNA]</scope>
    <source>
        <strain evidence="8">YNDBR</strain>
        <tissue evidence="8">Leaf</tissue>
    </source>
</reference>
<feature type="domain" description="NAC" evidence="7">
    <location>
        <begin position="380"/>
        <end position="548"/>
    </location>
</feature>
<evidence type="ECO:0000256" key="6">
    <source>
        <dbReference type="SAM" id="MobiDB-lite"/>
    </source>
</evidence>
<feature type="domain" description="NAC" evidence="7">
    <location>
        <begin position="12"/>
        <end position="176"/>
    </location>
</feature>
<evidence type="ECO:0000256" key="4">
    <source>
        <dbReference type="ARBA" id="ARBA00023163"/>
    </source>
</evidence>
<dbReference type="PROSITE" id="PS51005">
    <property type="entry name" value="NAC"/>
    <property type="match status" value="2"/>
</dbReference>
<dbReference type="AlphaFoldDB" id="A0AAP0DZX4"/>
<proteinExistence type="predicted"/>
<evidence type="ECO:0000313" key="9">
    <source>
        <dbReference type="Proteomes" id="UP001420932"/>
    </source>
</evidence>
<dbReference type="Proteomes" id="UP001420932">
    <property type="component" value="Unassembled WGS sequence"/>
</dbReference>
<sequence>MANNNNNPESYLPPGFRFHPTDEELILHYLRNKAASLPCPVSIIAEVDIYKFDPWDLPAKAAFGEKEWYFFTPRDRKYPNGARPNRAAVSGYWKATGTDKPILASSSQGQVGNQNKNIGVKKALVFYKGRPPKGIKTNWIMHEYRLSEAPTTKHTYKFKDTSMRLDDWVLCRIYKKSNVMSSPVSSATQEQEEPSFAIQDTVSTHFDQETPNCYSLKPQKSMSFSDLFDAMDYSAMSRIMFDNAIDPIVGFDNSTPFNGNIAEQSSSSYSNSVPQFMLDTNLKRERSDNSTVSEEIMQHPSKRFISSSDQFDQSHQQYHLINQNQPFFNQPQQFMLSSWPNGKGEGIVWIRGMRVSIIERGITNEYEYYRSLEDLDGGERPPAPLNPPLRTRRQTSQVGEQSRDAVKVTCGSEALFEIDQVHQRRPRGWSDHVVPRVYLYVCPKKAKMGEKEYYFFCQRDRKYPTGMRTNRATESGYWKATGKDKEIFKAKNCLVGMKKTLVFYKGRAPKGEKTNWVMHEYRLEGKFSYNQLPRTAKDEWVVCRIFHKSTGVKRGPILDLPRMGSFGDGLFNYYSSLPPLMDPPYNFNTTTIKPNSIDGDEDDGGDFSYGTVTAAQMAPARTSDANPHHQFIPYNNSTTMATNSFINSSSQYNSTTPLQIPPPNMSSSSHLFSYQGSHQNNLINHPSIPNSSSFDDPDDQAILKALAMTNNNDISYGLMKKHCKVEPYNNSQPMVSHSQDTGVSTDANTEISSVASKHDLDHHHQGPSPSGSLDYLWSNY</sequence>
<evidence type="ECO:0000256" key="2">
    <source>
        <dbReference type="ARBA" id="ARBA00023015"/>
    </source>
</evidence>
<dbReference type="GO" id="GO:0006355">
    <property type="term" value="P:regulation of DNA-templated transcription"/>
    <property type="evidence" value="ECO:0007669"/>
    <property type="project" value="InterPro"/>
</dbReference>
<dbReference type="GO" id="GO:0048608">
    <property type="term" value="P:reproductive structure development"/>
    <property type="evidence" value="ECO:0007669"/>
    <property type="project" value="UniProtKB-ARBA"/>
</dbReference>
<evidence type="ECO:0000256" key="1">
    <source>
        <dbReference type="ARBA" id="ARBA00004123"/>
    </source>
</evidence>
<evidence type="ECO:0000259" key="7">
    <source>
        <dbReference type="PROSITE" id="PS51005"/>
    </source>
</evidence>
<keyword evidence="5" id="KW-0539">Nucleus</keyword>
<dbReference type="FunFam" id="2.170.150.80:FF:000006">
    <property type="entry name" value="NAC domain-containing protein 100-like"/>
    <property type="match status" value="1"/>
</dbReference>
<protein>
    <recommendedName>
        <fullName evidence="7">NAC domain-containing protein</fullName>
    </recommendedName>
</protein>
<evidence type="ECO:0000313" key="8">
    <source>
        <dbReference type="EMBL" id="KAK9081737.1"/>
    </source>
</evidence>
<dbReference type="InterPro" id="IPR036093">
    <property type="entry name" value="NAC_dom_sf"/>
</dbReference>
<accession>A0AAP0DZX4</accession>
<dbReference type="EMBL" id="JBBNAF010000046">
    <property type="protein sequence ID" value="KAK9081737.1"/>
    <property type="molecule type" value="Genomic_DNA"/>
</dbReference>
<dbReference type="GO" id="GO:0009791">
    <property type="term" value="P:post-embryonic development"/>
    <property type="evidence" value="ECO:0007669"/>
    <property type="project" value="UniProtKB-ARBA"/>
</dbReference>